<keyword evidence="5" id="KW-0472">Membrane</keyword>
<evidence type="ECO:0000313" key="8">
    <source>
        <dbReference type="EMBL" id="CAF3904921.1"/>
    </source>
</evidence>
<keyword evidence="2 6" id="KW-0732">Signal</keyword>
<evidence type="ECO:0000256" key="6">
    <source>
        <dbReference type="SAM" id="SignalP"/>
    </source>
</evidence>
<dbReference type="AlphaFoldDB" id="A0A814S4E2"/>
<dbReference type="PROSITE" id="PS51257">
    <property type="entry name" value="PROKAR_LIPOPROTEIN"/>
    <property type="match status" value="1"/>
</dbReference>
<keyword evidence="5" id="KW-0812">Transmembrane</keyword>
<feature type="transmembrane region" description="Helical" evidence="5">
    <location>
        <begin position="470"/>
        <end position="493"/>
    </location>
</feature>
<comment type="caution">
    <text evidence="7">The sequence shown here is derived from an EMBL/GenBank/DDBJ whole genome shotgun (WGS) entry which is preliminary data.</text>
</comment>
<dbReference type="OrthoDB" id="694479at2759"/>
<dbReference type="InterPro" id="IPR050467">
    <property type="entry name" value="LRFN"/>
</dbReference>
<dbReference type="SMART" id="SM00369">
    <property type="entry name" value="LRR_TYP"/>
    <property type="match status" value="3"/>
</dbReference>
<keyword evidence="4" id="KW-0325">Glycoprotein</keyword>
<dbReference type="PROSITE" id="PS51450">
    <property type="entry name" value="LRR"/>
    <property type="match status" value="1"/>
</dbReference>
<dbReference type="InterPro" id="IPR032675">
    <property type="entry name" value="LRR_dom_sf"/>
</dbReference>
<evidence type="ECO:0000256" key="1">
    <source>
        <dbReference type="ARBA" id="ARBA00022614"/>
    </source>
</evidence>
<evidence type="ECO:0000313" key="7">
    <source>
        <dbReference type="EMBL" id="CAF1141224.1"/>
    </source>
</evidence>
<dbReference type="InterPro" id="IPR001611">
    <property type="entry name" value="Leu-rich_rpt"/>
</dbReference>
<accession>A0A814S4E2</accession>
<organism evidence="7 9">
    <name type="scientific">Didymodactylos carnosus</name>
    <dbReference type="NCBI Taxonomy" id="1234261"/>
    <lineage>
        <taxon>Eukaryota</taxon>
        <taxon>Metazoa</taxon>
        <taxon>Spiralia</taxon>
        <taxon>Gnathifera</taxon>
        <taxon>Rotifera</taxon>
        <taxon>Eurotatoria</taxon>
        <taxon>Bdelloidea</taxon>
        <taxon>Philodinida</taxon>
        <taxon>Philodinidae</taxon>
        <taxon>Didymodactylos</taxon>
    </lineage>
</organism>
<evidence type="ECO:0000256" key="4">
    <source>
        <dbReference type="ARBA" id="ARBA00023180"/>
    </source>
</evidence>
<evidence type="ECO:0000256" key="2">
    <source>
        <dbReference type="ARBA" id="ARBA00022729"/>
    </source>
</evidence>
<keyword evidence="5" id="KW-1133">Transmembrane helix</keyword>
<dbReference type="PANTHER" id="PTHR45842:SF12">
    <property type="entry name" value="KEKKON 5, ISOFORM A"/>
    <property type="match status" value="1"/>
</dbReference>
<dbReference type="InterPro" id="IPR003591">
    <property type="entry name" value="Leu-rich_rpt_typical-subtyp"/>
</dbReference>
<keyword evidence="1" id="KW-0433">Leucine-rich repeat</keyword>
<evidence type="ECO:0000313" key="9">
    <source>
        <dbReference type="Proteomes" id="UP000663829"/>
    </source>
</evidence>
<dbReference type="EMBL" id="CAJOBC010006607">
    <property type="protein sequence ID" value="CAF3904921.1"/>
    <property type="molecule type" value="Genomic_DNA"/>
</dbReference>
<dbReference type="Gene3D" id="3.80.10.10">
    <property type="entry name" value="Ribonuclease Inhibitor"/>
    <property type="match status" value="1"/>
</dbReference>
<dbReference type="PANTHER" id="PTHR45842">
    <property type="entry name" value="SYNAPTIC ADHESION-LIKE MOLECULE SALM"/>
    <property type="match status" value="1"/>
</dbReference>
<dbReference type="SUPFAM" id="SSF52058">
    <property type="entry name" value="L domain-like"/>
    <property type="match status" value="1"/>
</dbReference>
<sequence length="624" mass="73787">MIIKIILILIINHKILCDQCLSCQLSSSCYECYNKIPNDLTNIEIFHLICTKNLMIFKDQQKFYSIIKNFSMINCTMNIFYFDQFTMWNYLDNLSLTYAKLNRLSSKNLNRTPLIPPISPILYTLKTLNLSHNSLRTITKHFSYYFPSLIKLDLSFNHLLFIKRKTFTDLQYLKELYLNNNYLKRILINVLPKIWLNSIDYQIENNNNYILEIDKNPWHCTCNNLLLLMPNILQFKLKRDKMPLCHSPIIYVNRYSYDIAQEYKICSKNYFRQSSTSFFILFIEIDQLQINLTCTIVVNNEKINETTMTINNENFKNVYLLSVWKTDQQNIFHSISNEQFIDKMINKQQRLSCLELNSYKLSSMSSLLLVKKQSQQNKSILTIENFYLKSSTITDHPQLLTNISFTSVKIDSTVIISTTTTTTTLSSIRLIREEEEENDQSILPAFFLFLFNASKSILPTSLRTPPRRLLTVWLILLCIALFFFIFLVCLLQYKHYRIIAEDNLSNKDKQMGKHTINDDITNCSSYQVNEDECILLDPDVRQIHSCPTSEKLNRRQNIKKTSYDDISINNRNYLKNFNYLQCKNQQCTCQFHRRHHSMLLTSTLYDYSQTNCKQKYNNINQLSL</sequence>
<dbReference type="Pfam" id="PF13855">
    <property type="entry name" value="LRR_8"/>
    <property type="match status" value="1"/>
</dbReference>
<keyword evidence="9" id="KW-1185">Reference proteome</keyword>
<feature type="signal peptide" evidence="6">
    <location>
        <begin position="1"/>
        <end position="17"/>
    </location>
</feature>
<dbReference type="EMBL" id="CAJNOQ010006607">
    <property type="protein sequence ID" value="CAF1141224.1"/>
    <property type="molecule type" value="Genomic_DNA"/>
</dbReference>
<evidence type="ECO:0000256" key="3">
    <source>
        <dbReference type="ARBA" id="ARBA00022737"/>
    </source>
</evidence>
<gene>
    <name evidence="7" type="ORF">GPM918_LOCUS20696</name>
    <name evidence="8" type="ORF">SRO942_LOCUS20693</name>
</gene>
<proteinExistence type="predicted"/>
<dbReference type="Proteomes" id="UP000681722">
    <property type="component" value="Unassembled WGS sequence"/>
</dbReference>
<dbReference type="Proteomes" id="UP000663829">
    <property type="component" value="Unassembled WGS sequence"/>
</dbReference>
<keyword evidence="3" id="KW-0677">Repeat</keyword>
<evidence type="ECO:0000256" key="5">
    <source>
        <dbReference type="SAM" id="Phobius"/>
    </source>
</evidence>
<name>A0A814S4E2_9BILA</name>
<feature type="chain" id="PRO_5036225850" evidence="6">
    <location>
        <begin position="18"/>
        <end position="624"/>
    </location>
</feature>
<reference evidence="7" key="1">
    <citation type="submission" date="2021-02" db="EMBL/GenBank/DDBJ databases">
        <authorList>
            <person name="Nowell W R."/>
        </authorList>
    </citation>
    <scope>NUCLEOTIDE SEQUENCE</scope>
</reference>
<protein>
    <submittedName>
        <fullName evidence="7">Uncharacterized protein</fullName>
    </submittedName>
</protein>